<feature type="domain" description="RNase H type-1" evidence="1">
    <location>
        <begin position="44"/>
        <end position="162"/>
    </location>
</feature>
<gene>
    <name evidence="2" type="ORF">Sradi_2953400</name>
</gene>
<name>A0AAW2S1F6_SESRA</name>
<proteinExistence type="predicted"/>
<evidence type="ECO:0000313" key="2">
    <source>
        <dbReference type="EMBL" id="KAL0385591.1"/>
    </source>
</evidence>
<dbReference type="EMBL" id="JACGWJ010000012">
    <property type="protein sequence ID" value="KAL0385591.1"/>
    <property type="molecule type" value="Genomic_DNA"/>
</dbReference>
<dbReference type="GO" id="GO:0003676">
    <property type="term" value="F:nucleic acid binding"/>
    <property type="evidence" value="ECO:0007669"/>
    <property type="project" value="InterPro"/>
</dbReference>
<sequence>MNASYWKGDGEVAAKFGFHYLKPLPKFPQLIQWKKPIDGWWKLNCNGASKENLEAVGIGWLIRNSHGNLVLAFADFLEEQTNTYAELYAVVRGLQLARDTGCNRLWIEIDAMVVLHIIEKREGNWKLHHLLTHLRLLNRGITLKVTHVFREENTPTDFLVNLACRDRVRQVFTTAQSE</sequence>
<dbReference type="InterPro" id="IPR036397">
    <property type="entry name" value="RNaseH_sf"/>
</dbReference>
<reference evidence="2" key="1">
    <citation type="submission" date="2020-06" db="EMBL/GenBank/DDBJ databases">
        <authorList>
            <person name="Li T."/>
            <person name="Hu X."/>
            <person name="Zhang T."/>
            <person name="Song X."/>
            <person name="Zhang H."/>
            <person name="Dai N."/>
            <person name="Sheng W."/>
            <person name="Hou X."/>
            <person name="Wei L."/>
        </authorList>
    </citation>
    <scope>NUCLEOTIDE SEQUENCE</scope>
    <source>
        <strain evidence="2">G02</strain>
        <tissue evidence="2">Leaf</tissue>
    </source>
</reference>
<dbReference type="InterPro" id="IPR053151">
    <property type="entry name" value="RNase_H-like"/>
</dbReference>
<organism evidence="2">
    <name type="scientific">Sesamum radiatum</name>
    <name type="common">Black benniseed</name>
    <dbReference type="NCBI Taxonomy" id="300843"/>
    <lineage>
        <taxon>Eukaryota</taxon>
        <taxon>Viridiplantae</taxon>
        <taxon>Streptophyta</taxon>
        <taxon>Embryophyta</taxon>
        <taxon>Tracheophyta</taxon>
        <taxon>Spermatophyta</taxon>
        <taxon>Magnoliopsida</taxon>
        <taxon>eudicotyledons</taxon>
        <taxon>Gunneridae</taxon>
        <taxon>Pentapetalae</taxon>
        <taxon>asterids</taxon>
        <taxon>lamiids</taxon>
        <taxon>Lamiales</taxon>
        <taxon>Pedaliaceae</taxon>
        <taxon>Sesamum</taxon>
    </lineage>
</organism>
<dbReference type="InterPro" id="IPR044730">
    <property type="entry name" value="RNase_H-like_dom_plant"/>
</dbReference>
<dbReference type="GO" id="GO:0004523">
    <property type="term" value="F:RNA-DNA hybrid ribonuclease activity"/>
    <property type="evidence" value="ECO:0007669"/>
    <property type="project" value="InterPro"/>
</dbReference>
<dbReference type="Gene3D" id="3.30.420.10">
    <property type="entry name" value="Ribonuclease H-like superfamily/Ribonuclease H"/>
    <property type="match status" value="1"/>
</dbReference>
<dbReference type="Pfam" id="PF13456">
    <property type="entry name" value="RVT_3"/>
    <property type="match status" value="1"/>
</dbReference>
<dbReference type="CDD" id="cd06222">
    <property type="entry name" value="RNase_H_like"/>
    <property type="match status" value="1"/>
</dbReference>
<evidence type="ECO:0000259" key="1">
    <source>
        <dbReference type="Pfam" id="PF13456"/>
    </source>
</evidence>
<dbReference type="AlphaFoldDB" id="A0AAW2S1F6"/>
<comment type="caution">
    <text evidence="2">The sequence shown here is derived from an EMBL/GenBank/DDBJ whole genome shotgun (WGS) entry which is preliminary data.</text>
</comment>
<dbReference type="InterPro" id="IPR012337">
    <property type="entry name" value="RNaseH-like_sf"/>
</dbReference>
<protein>
    <recommendedName>
        <fullName evidence="1">RNase H type-1 domain-containing protein</fullName>
    </recommendedName>
</protein>
<dbReference type="InterPro" id="IPR002156">
    <property type="entry name" value="RNaseH_domain"/>
</dbReference>
<reference evidence="2" key="2">
    <citation type="journal article" date="2024" name="Plant">
        <title>Genomic evolution and insights into agronomic trait innovations of Sesamum species.</title>
        <authorList>
            <person name="Miao H."/>
            <person name="Wang L."/>
            <person name="Qu L."/>
            <person name="Liu H."/>
            <person name="Sun Y."/>
            <person name="Le M."/>
            <person name="Wang Q."/>
            <person name="Wei S."/>
            <person name="Zheng Y."/>
            <person name="Lin W."/>
            <person name="Duan Y."/>
            <person name="Cao H."/>
            <person name="Xiong S."/>
            <person name="Wang X."/>
            <person name="Wei L."/>
            <person name="Li C."/>
            <person name="Ma Q."/>
            <person name="Ju M."/>
            <person name="Zhao R."/>
            <person name="Li G."/>
            <person name="Mu C."/>
            <person name="Tian Q."/>
            <person name="Mei H."/>
            <person name="Zhang T."/>
            <person name="Gao T."/>
            <person name="Zhang H."/>
        </authorList>
    </citation>
    <scope>NUCLEOTIDE SEQUENCE</scope>
    <source>
        <strain evidence="2">G02</strain>
    </source>
</reference>
<dbReference type="PANTHER" id="PTHR47723:SF19">
    <property type="entry name" value="POLYNUCLEOTIDYL TRANSFERASE, RIBONUCLEASE H-LIKE SUPERFAMILY PROTEIN"/>
    <property type="match status" value="1"/>
</dbReference>
<dbReference type="SUPFAM" id="SSF53098">
    <property type="entry name" value="Ribonuclease H-like"/>
    <property type="match status" value="1"/>
</dbReference>
<dbReference type="PANTHER" id="PTHR47723">
    <property type="entry name" value="OS05G0353850 PROTEIN"/>
    <property type="match status" value="1"/>
</dbReference>
<accession>A0AAW2S1F6</accession>